<dbReference type="EMBL" id="JACVVK020000107">
    <property type="protein sequence ID" value="KAK7492010.1"/>
    <property type="molecule type" value="Genomic_DNA"/>
</dbReference>
<evidence type="ECO:0000313" key="1">
    <source>
        <dbReference type="EMBL" id="KAK7492010.1"/>
    </source>
</evidence>
<proteinExistence type="predicted"/>
<organism evidence="1 2">
    <name type="scientific">Batillaria attramentaria</name>
    <dbReference type="NCBI Taxonomy" id="370345"/>
    <lineage>
        <taxon>Eukaryota</taxon>
        <taxon>Metazoa</taxon>
        <taxon>Spiralia</taxon>
        <taxon>Lophotrochozoa</taxon>
        <taxon>Mollusca</taxon>
        <taxon>Gastropoda</taxon>
        <taxon>Caenogastropoda</taxon>
        <taxon>Sorbeoconcha</taxon>
        <taxon>Cerithioidea</taxon>
        <taxon>Batillariidae</taxon>
        <taxon>Batillaria</taxon>
    </lineage>
</organism>
<comment type="caution">
    <text evidence="1">The sequence shown here is derived from an EMBL/GenBank/DDBJ whole genome shotgun (WGS) entry which is preliminary data.</text>
</comment>
<accession>A0ABD0KYY0</accession>
<evidence type="ECO:0000313" key="2">
    <source>
        <dbReference type="Proteomes" id="UP001519460"/>
    </source>
</evidence>
<sequence>MYMDVCYFTPVSPEEEKVVENVNLREQLENTVFTAIVQRTNIVKSDLDHERDKYQDLLASYHCADKDIYDLNINRKHFVGSAASAIIWSVSANFTHNVQITYHDYSDLLLTIQDNRICYSTRVERQEKTVVENHWTLVEVRYTCHSFHWVRAH</sequence>
<name>A0ABD0KYY0_9CAEN</name>
<reference evidence="1 2" key="1">
    <citation type="journal article" date="2023" name="Sci. Data">
        <title>Genome assembly of the Korean intertidal mud-creeper Batillaria attramentaria.</title>
        <authorList>
            <person name="Patra A.K."/>
            <person name="Ho P.T."/>
            <person name="Jun S."/>
            <person name="Lee S.J."/>
            <person name="Kim Y."/>
            <person name="Won Y.J."/>
        </authorList>
    </citation>
    <scope>NUCLEOTIDE SEQUENCE [LARGE SCALE GENOMIC DNA]</scope>
    <source>
        <strain evidence="1">Wonlab-2016</strain>
    </source>
</reference>
<keyword evidence="2" id="KW-1185">Reference proteome</keyword>
<dbReference type="Proteomes" id="UP001519460">
    <property type="component" value="Unassembled WGS sequence"/>
</dbReference>
<gene>
    <name evidence="1" type="ORF">BaRGS_00016674</name>
</gene>
<protein>
    <submittedName>
        <fullName evidence="1">Uncharacterized protein</fullName>
    </submittedName>
</protein>
<dbReference type="AlphaFoldDB" id="A0ABD0KYY0"/>